<dbReference type="PROSITE" id="PS00042">
    <property type="entry name" value="HTH_CRP_1"/>
    <property type="match status" value="1"/>
</dbReference>
<dbReference type="InterPro" id="IPR012318">
    <property type="entry name" value="HTH_CRP"/>
</dbReference>
<gene>
    <name evidence="7" type="ORF">BAA01_04060</name>
</gene>
<dbReference type="EMBL" id="LZRT01000086">
    <property type="protein sequence ID" value="OUM86773.1"/>
    <property type="molecule type" value="Genomic_DNA"/>
</dbReference>
<keyword evidence="1" id="KW-0805">Transcription regulation</keyword>
<proteinExistence type="predicted"/>
<dbReference type="InterPro" id="IPR036390">
    <property type="entry name" value="WH_DNA-bd_sf"/>
</dbReference>
<dbReference type="InterPro" id="IPR036388">
    <property type="entry name" value="WH-like_DNA-bd_sf"/>
</dbReference>
<protein>
    <recommendedName>
        <fullName evidence="9">Crp/Fnr family transcriptional regulator</fullName>
    </recommendedName>
</protein>
<dbReference type="InterPro" id="IPR018490">
    <property type="entry name" value="cNMP-bd_dom_sf"/>
</dbReference>
<dbReference type="SMART" id="SM00419">
    <property type="entry name" value="HTH_CRP"/>
    <property type="match status" value="1"/>
</dbReference>
<reference evidence="8" key="1">
    <citation type="submission" date="2016-06" db="EMBL/GenBank/DDBJ databases">
        <authorList>
            <person name="Nascimento L."/>
            <person name="Pereira R.V."/>
            <person name="Martins L.F."/>
            <person name="Quaggio R.B."/>
            <person name="Silva A.M."/>
            <person name="Setubal J.C."/>
        </authorList>
    </citation>
    <scope>NUCLEOTIDE SEQUENCE [LARGE SCALE GENOMIC DNA]</scope>
</reference>
<evidence type="ECO:0000256" key="1">
    <source>
        <dbReference type="ARBA" id="ARBA00023015"/>
    </source>
</evidence>
<dbReference type="GO" id="GO:0003677">
    <property type="term" value="F:DNA binding"/>
    <property type="evidence" value="ECO:0007669"/>
    <property type="project" value="UniProtKB-KW"/>
</dbReference>
<evidence type="ECO:0000259" key="6">
    <source>
        <dbReference type="PROSITE" id="PS51063"/>
    </source>
</evidence>
<keyword evidence="2" id="KW-0238">DNA-binding</keyword>
<dbReference type="PRINTS" id="PR00034">
    <property type="entry name" value="HTHCRP"/>
</dbReference>
<dbReference type="InterPro" id="IPR050397">
    <property type="entry name" value="Env_Response_Regulators"/>
</dbReference>
<dbReference type="GO" id="GO:0005829">
    <property type="term" value="C:cytosol"/>
    <property type="evidence" value="ECO:0007669"/>
    <property type="project" value="TreeGrafter"/>
</dbReference>
<dbReference type="InterPro" id="IPR000595">
    <property type="entry name" value="cNMP-bd_dom"/>
</dbReference>
<evidence type="ECO:0000313" key="8">
    <source>
        <dbReference type="Proteomes" id="UP000196475"/>
    </source>
</evidence>
<dbReference type="Gene3D" id="1.10.10.10">
    <property type="entry name" value="Winged helix-like DNA-binding domain superfamily/Winged helix DNA-binding domain"/>
    <property type="match status" value="1"/>
</dbReference>
<keyword evidence="3" id="KW-0010">Activator</keyword>
<evidence type="ECO:0000256" key="2">
    <source>
        <dbReference type="ARBA" id="ARBA00023125"/>
    </source>
</evidence>
<feature type="domain" description="HTH crp-type" evidence="6">
    <location>
        <begin position="144"/>
        <end position="217"/>
    </location>
</feature>
<accession>A0A1Y3PHG5</accession>
<dbReference type="GO" id="GO:0003700">
    <property type="term" value="F:DNA-binding transcription factor activity"/>
    <property type="evidence" value="ECO:0007669"/>
    <property type="project" value="InterPro"/>
</dbReference>
<sequence>MFHLFRKIPLFRDIEPDAFERLHLRFDQRNYPKHGTIFREGQEREAIFFILKGIVKTYKVDETGKEQLISLLHQGEMFPHVGLFDDVPYPATAEAIQETELLVIPISDFRNLLASHPRMAAQVIAHMEQKIMDLQQRLQKMMSADVLHRLIDILLHLADEYGVVQNGHTVIHIPLTNQDLANMLGTSRETVSRMLNHLKKEQLLDTGRQQIILYDPEKLKLKRNHY</sequence>
<dbReference type="PANTHER" id="PTHR24567:SF26">
    <property type="entry name" value="REGULATORY PROTEIN YEIL"/>
    <property type="match status" value="1"/>
</dbReference>
<evidence type="ECO:0000259" key="5">
    <source>
        <dbReference type="PROSITE" id="PS50042"/>
    </source>
</evidence>
<dbReference type="SMART" id="SM00100">
    <property type="entry name" value="cNMP"/>
    <property type="match status" value="1"/>
</dbReference>
<comment type="caution">
    <text evidence="7">The sequence shown here is derived from an EMBL/GenBank/DDBJ whole genome shotgun (WGS) entry which is preliminary data.</text>
</comment>
<dbReference type="CDD" id="cd00038">
    <property type="entry name" value="CAP_ED"/>
    <property type="match status" value="1"/>
</dbReference>
<dbReference type="Pfam" id="PF00027">
    <property type="entry name" value="cNMP_binding"/>
    <property type="match status" value="1"/>
</dbReference>
<evidence type="ECO:0000313" key="7">
    <source>
        <dbReference type="EMBL" id="OUM86773.1"/>
    </source>
</evidence>
<name>A0A1Y3PHG5_9BACI</name>
<evidence type="ECO:0008006" key="9">
    <source>
        <dbReference type="Google" id="ProtNLM"/>
    </source>
</evidence>
<dbReference type="Pfam" id="PF13545">
    <property type="entry name" value="HTH_Crp_2"/>
    <property type="match status" value="1"/>
</dbReference>
<dbReference type="InterPro" id="IPR014710">
    <property type="entry name" value="RmlC-like_jellyroll"/>
</dbReference>
<keyword evidence="4" id="KW-0804">Transcription</keyword>
<dbReference type="Proteomes" id="UP000196475">
    <property type="component" value="Unassembled WGS sequence"/>
</dbReference>
<dbReference type="SUPFAM" id="SSF46785">
    <property type="entry name" value="Winged helix' DNA-binding domain"/>
    <property type="match status" value="1"/>
</dbReference>
<dbReference type="InterPro" id="IPR018335">
    <property type="entry name" value="Tscrpt_reg_HTH_Crp-type_CS"/>
</dbReference>
<dbReference type="PROSITE" id="PS50042">
    <property type="entry name" value="CNMP_BINDING_3"/>
    <property type="match status" value="1"/>
</dbReference>
<dbReference type="AlphaFoldDB" id="A0A1Y3PHG5"/>
<feature type="domain" description="Cyclic nucleotide-binding" evidence="5">
    <location>
        <begin position="10"/>
        <end position="130"/>
    </location>
</feature>
<dbReference type="Gene3D" id="2.60.120.10">
    <property type="entry name" value="Jelly Rolls"/>
    <property type="match status" value="1"/>
</dbReference>
<dbReference type="SUPFAM" id="SSF51206">
    <property type="entry name" value="cAMP-binding domain-like"/>
    <property type="match status" value="1"/>
</dbReference>
<evidence type="ECO:0000256" key="4">
    <source>
        <dbReference type="ARBA" id="ARBA00023163"/>
    </source>
</evidence>
<organism evidence="7 8">
    <name type="scientific">Bacillus thermozeamaize</name>
    <dbReference type="NCBI Taxonomy" id="230954"/>
    <lineage>
        <taxon>Bacteria</taxon>
        <taxon>Bacillati</taxon>
        <taxon>Bacillota</taxon>
        <taxon>Bacilli</taxon>
        <taxon>Bacillales</taxon>
        <taxon>Bacillaceae</taxon>
        <taxon>Bacillus</taxon>
    </lineage>
</organism>
<dbReference type="PROSITE" id="PS51063">
    <property type="entry name" value="HTH_CRP_2"/>
    <property type="match status" value="1"/>
</dbReference>
<dbReference type="PANTHER" id="PTHR24567">
    <property type="entry name" value="CRP FAMILY TRANSCRIPTIONAL REGULATORY PROTEIN"/>
    <property type="match status" value="1"/>
</dbReference>
<evidence type="ECO:0000256" key="3">
    <source>
        <dbReference type="ARBA" id="ARBA00023159"/>
    </source>
</evidence>